<evidence type="ECO:0000256" key="1">
    <source>
        <dbReference type="SAM" id="Phobius"/>
    </source>
</evidence>
<reference evidence="2 3" key="1">
    <citation type="submission" date="2023-03" db="EMBL/GenBank/DDBJ databases">
        <title>Muricauda XX sp. nov. and Muricauda XXX sp. nov., two novel species isolated from Okinawa Trough.</title>
        <authorList>
            <person name="Cao W."/>
            <person name="Deng X."/>
        </authorList>
    </citation>
    <scope>NUCLEOTIDE SEQUENCE [LARGE SCALE GENOMIC DNA]</scope>
    <source>
        <strain evidence="2 3">81s02</strain>
    </source>
</reference>
<keyword evidence="1" id="KW-0812">Transmembrane</keyword>
<comment type="caution">
    <text evidence="2">The sequence shown here is derived from an EMBL/GenBank/DDBJ whole genome shotgun (WGS) entry which is preliminary data.</text>
</comment>
<name>A0ABT5XJ87_9FLAO</name>
<evidence type="ECO:0000313" key="3">
    <source>
        <dbReference type="Proteomes" id="UP001217083"/>
    </source>
</evidence>
<keyword evidence="3" id="KW-1185">Reference proteome</keyword>
<organism evidence="2 3">
    <name type="scientific">Flagellimonas okinawensis</name>
    <dbReference type="NCBI Taxonomy" id="3031324"/>
    <lineage>
        <taxon>Bacteria</taxon>
        <taxon>Pseudomonadati</taxon>
        <taxon>Bacteroidota</taxon>
        <taxon>Flavobacteriia</taxon>
        <taxon>Flavobacteriales</taxon>
        <taxon>Flavobacteriaceae</taxon>
        <taxon>Flagellimonas</taxon>
    </lineage>
</organism>
<keyword evidence="1" id="KW-1133">Transmembrane helix</keyword>
<feature type="transmembrane region" description="Helical" evidence="1">
    <location>
        <begin position="202"/>
        <end position="223"/>
    </location>
</feature>
<sequence length="239" mass="27939">MILKGTNIEHKLQKARNKKANSDQILMEVRQILTEDSIKEDKISEQLKSKNNSHGNNFDFDLLETDKIFHIDQIKEICIDYRLRFLSSSYFKGEIPQRAISKIKHLEAAHNIEIQGFKIMAPSKLFKLEDKDDPLLFAPIGNDYYYLIHKWGNDLHPLRKLFAWPFKNIANLVLVVLMISYLVTLMVPEGLFSKKSTTAEFWIIYFFMFKCIASIVIFYGFALGKNFNPAIWKSKYFNA</sequence>
<evidence type="ECO:0000313" key="2">
    <source>
        <dbReference type="EMBL" id="MDF0705939.1"/>
    </source>
</evidence>
<keyword evidence="1" id="KW-0472">Membrane</keyword>
<proteinExistence type="predicted"/>
<dbReference type="EMBL" id="JARFVA010000001">
    <property type="protein sequence ID" value="MDF0705939.1"/>
    <property type="molecule type" value="Genomic_DNA"/>
</dbReference>
<accession>A0ABT5XJ87</accession>
<dbReference type="RefSeq" id="WP_275648052.1">
    <property type="nucleotide sequence ID" value="NZ_JARFVA010000001.1"/>
</dbReference>
<protein>
    <submittedName>
        <fullName evidence="2">Uncharacterized protein</fullName>
    </submittedName>
</protein>
<gene>
    <name evidence="2" type="ORF">PY091_01845</name>
</gene>
<dbReference type="Proteomes" id="UP001217083">
    <property type="component" value="Unassembled WGS sequence"/>
</dbReference>
<feature type="transmembrane region" description="Helical" evidence="1">
    <location>
        <begin position="169"/>
        <end position="187"/>
    </location>
</feature>